<dbReference type="GO" id="GO:0030246">
    <property type="term" value="F:carbohydrate binding"/>
    <property type="evidence" value="ECO:0007669"/>
    <property type="project" value="UniProtKB-KW"/>
</dbReference>
<dbReference type="InterPro" id="IPR016186">
    <property type="entry name" value="C-type_lectin-like/link_sf"/>
</dbReference>
<evidence type="ECO:0000313" key="5">
    <source>
        <dbReference type="Proteomes" id="UP000694523"/>
    </source>
</evidence>
<dbReference type="PANTHER" id="PTHR22803">
    <property type="entry name" value="MANNOSE, PHOSPHOLIPASE, LECTIN RECEPTOR RELATED"/>
    <property type="match status" value="1"/>
</dbReference>
<feature type="transmembrane region" description="Helical" evidence="2">
    <location>
        <begin position="30"/>
        <end position="50"/>
    </location>
</feature>
<dbReference type="Proteomes" id="UP000694523">
    <property type="component" value="Unplaced"/>
</dbReference>
<reference evidence="4" key="2">
    <citation type="submission" date="2025-09" db="UniProtKB">
        <authorList>
            <consortium name="Ensembl"/>
        </authorList>
    </citation>
    <scope>IDENTIFICATION</scope>
</reference>
<evidence type="ECO:0000313" key="4">
    <source>
        <dbReference type="Ensembl" id="ENSNMLP00000011406.1"/>
    </source>
</evidence>
<keyword evidence="2" id="KW-0472">Membrane</keyword>
<dbReference type="SMART" id="SM00034">
    <property type="entry name" value="CLECT"/>
    <property type="match status" value="1"/>
</dbReference>
<dbReference type="InterPro" id="IPR033989">
    <property type="entry name" value="CD209-like_CTLD"/>
</dbReference>
<dbReference type="PROSITE" id="PS50041">
    <property type="entry name" value="C_TYPE_LECTIN_2"/>
    <property type="match status" value="1"/>
</dbReference>
<keyword evidence="2" id="KW-0812">Transmembrane</keyword>
<sequence length="226" mass="25457">MIFVSSIPQTSADFEIEAPQRRSVVTVERAALVVLSVLLLASVSALIGVLSVNRPCLLKSAAKEEETKTTSTSAVPTYPNNVAQCGEDWELHGIKCYYFSPLSAKLPWKESRKMCQKLKGDLVKIESREEQMIDNGDKFWIGLTDSEAEGQWVWTDGSPLNSSLAFWFANDDNKEPDNWTVEDPEGEDCARMGEHPFIEGLKWWHDRSCQKKQRSICEKTAKILQA</sequence>
<protein>
    <recommendedName>
        <fullName evidence="3">C-type lectin domain-containing protein</fullName>
    </recommendedName>
</protein>
<dbReference type="AlphaFoldDB" id="A0A8C6SWE4"/>
<evidence type="ECO:0000256" key="1">
    <source>
        <dbReference type="ARBA" id="ARBA00022734"/>
    </source>
</evidence>
<dbReference type="InterPro" id="IPR016187">
    <property type="entry name" value="CTDL_fold"/>
</dbReference>
<name>A0A8C6SWE4_9GOBI</name>
<feature type="domain" description="C-type lectin" evidence="3">
    <location>
        <begin position="92"/>
        <end position="218"/>
    </location>
</feature>
<keyword evidence="1" id="KW-0430">Lectin</keyword>
<evidence type="ECO:0000259" key="3">
    <source>
        <dbReference type="PROSITE" id="PS50041"/>
    </source>
</evidence>
<dbReference type="Ensembl" id="ENSNMLT00000012897.1">
    <property type="protein sequence ID" value="ENSNMLP00000011406.1"/>
    <property type="gene ID" value="ENSNMLG00000007806.1"/>
</dbReference>
<dbReference type="Gene3D" id="3.10.100.10">
    <property type="entry name" value="Mannose-Binding Protein A, subunit A"/>
    <property type="match status" value="1"/>
</dbReference>
<organism evidence="4 5">
    <name type="scientific">Neogobius melanostomus</name>
    <name type="common">round goby</name>
    <dbReference type="NCBI Taxonomy" id="47308"/>
    <lineage>
        <taxon>Eukaryota</taxon>
        <taxon>Metazoa</taxon>
        <taxon>Chordata</taxon>
        <taxon>Craniata</taxon>
        <taxon>Vertebrata</taxon>
        <taxon>Euteleostomi</taxon>
        <taxon>Actinopterygii</taxon>
        <taxon>Neopterygii</taxon>
        <taxon>Teleostei</taxon>
        <taxon>Neoteleostei</taxon>
        <taxon>Acanthomorphata</taxon>
        <taxon>Gobiaria</taxon>
        <taxon>Gobiiformes</taxon>
        <taxon>Gobioidei</taxon>
        <taxon>Gobiidae</taxon>
        <taxon>Benthophilinae</taxon>
        <taxon>Neogobiini</taxon>
        <taxon>Neogobius</taxon>
    </lineage>
</organism>
<dbReference type="InterPro" id="IPR050111">
    <property type="entry name" value="C-type_lectin/snaclec_domain"/>
</dbReference>
<accession>A0A8C6SWE4</accession>
<proteinExistence type="predicted"/>
<dbReference type="CDD" id="cd03590">
    <property type="entry name" value="CLECT_DC-SIGN_like"/>
    <property type="match status" value="1"/>
</dbReference>
<evidence type="ECO:0000256" key="2">
    <source>
        <dbReference type="SAM" id="Phobius"/>
    </source>
</evidence>
<dbReference type="SUPFAM" id="SSF56436">
    <property type="entry name" value="C-type lectin-like"/>
    <property type="match status" value="1"/>
</dbReference>
<reference evidence="4" key="1">
    <citation type="submission" date="2025-08" db="UniProtKB">
        <authorList>
            <consortium name="Ensembl"/>
        </authorList>
    </citation>
    <scope>IDENTIFICATION</scope>
</reference>
<dbReference type="Pfam" id="PF00059">
    <property type="entry name" value="Lectin_C"/>
    <property type="match status" value="1"/>
</dbReference>
<keyword evidence="5" id="KW-1185">Reference proteome</keyword>
<dbReference type="InterPro" id="IPR001304">
    <property type="entry name" value="C-type_lectin-like"/>
</dbReference>
<keyword evidence="2" id="KW-1133">Transmembrane helix</keyword>